<proteinExistence type="predicted"/>
<dbReference type="InterPro" id="IPR055709">
    <property type="entry name" value="DUF7285"/>
</dbReference>
<comment type="caution">
    <text evidence="3">The sequence shown here is derived from an EMBL/GenBank/DDBJ whole genome shotgun (WGS) entry which is preliminary data.</text>
</comment>
<feature type="transmembrane region" description="Helical" evidence="2">
    <location>
        <begin position="20"/>
        <end position="39"/>
    </location>
</feature>
<evidence type="ECO:0000256" key="2">
    <source>
        <dbReference type="SAM" id="Phobius"/>
    </source>
</evidence>
<organism evidence="3 4">
    <name type="scientific">Haloarcula argentinensis</name>
    <dbReference type="NCBI Taxonomy" id="43776"/>
    <lineage>
        <taxon>Archaea</taxon>
        <taxon>Methanobacteriati</taxon>
        <taxon>Methanobacteriota</taxon>
        <taxon>Stenosarchaea group</taxon>
        <taxon>Halobacteria</taxon>
        <taxon>Halobacteriales</taxon>
        <taxon>Haloarculaceae</taxon>
        <taxon>Haloarcula</taxon>
    </lineage>
</organism>
<gene>
    <name evidence="3" type="ORF">GCM10009006_25790</name>
</gene>
<sequence>MWLGEGPMSLSSDRATTEPLVALVAVFAVTLGVALYAGVVDDAFGTLDDDRNLATPTADAVEQRLSSAGVVRPEALNSALDAVPANYHENATITSTTGERWSSGQKPPKSADTETRTVSVRVGAGAVRRGTLTVRVWR</sequence>
<dbReference type="EMBL" id="BMON01000002">
    <property type="protein sequence ID" value="GGM43345.1"/>
    <property type="molecule type" value="Genomic_DNA"/>
</dbReference>
<dbReference type="Proteomes" id="UP000656367">
    <property type="component" value="Unassembled WGS sequence"/>
</dbReference>
<dbReference type="Pfam" id="PF23956">
    <property type="entry name" value="DUF7285"/>
    <property type="match status" value="1"/>
</dbReference>
<dbReference type="AlphaFoldDB" id="A0A830FUU0"/>
<keyword evidence="2" id="KW-0472">Membrane</keyword>
<evidence type="ECO:0000313" key="4">
    <source>
        <dbReference type="Proteomes" id="UP000656367"/>
    </source>
</evidence>
<name>A0A830FUU0_HALAR</name>
<keyword evidence="2" id="KW-1133">Transmembrane helix</keyword>
<feature type="compositionally biased region" description="Polar residues" evidence="1">
    <location>
        <begin position="91"/>
        <end position="105"/>
    </location>
</feature>
<reference evidence="3" key="2">
    <citation type="submission" date="2020-09" db="EMBL/GenBank/DDBJ databases">
        <authorList>
            <person name="Sun Q."/>
            <person name="Ohkuma M."/>
        </authorList>
    </citation>
    <scope>NUCLEOTIDE SEQUENCE</scope>
    <source>
        <strain evidence="3">JCM 15759</strain>
    </source>
</reference>
<evidence type="ECO:0000256" key="1">
    <source>
        <dbReference type="SAM" id="MobiDB-lite"/>
    </source>
</evidence>
<feature type="region of interest" description="Disordered" evidence="1">
    <location>
        <begin position="91"/>
        <end position="117"/>
    </location>
</feature>
<evidence type="ECO:0000313" key="3">
    <source>
        <dbReference type="EMBL" id="GGM43345.1"/>
    </source>
</evidence>
<accession>A0A830FUU0</accession>
<reference evidence="3" key="1">
    <citation type="journal article" date="2014" name="Int. J. Syst. Evol. Microbiol.">
        <title>Complete genome sequence of Corynebacterium casei LMG S-19264T (=DSM 44701T), isolated from a smear-ripened cheese.</title>
        <authorList>
            <consortium name="US DOE Joint Genome Institute (JGI-PGF)"/>
            <person name="Walter F."/>
            <person name="Albersmeier A."/>
            <person name="Kalinowski J."/>
            <person name="Ruckert C."/>
        </authorList>
    </citation>
    <scope>NUCLEOTIDE SEQUENCE</scope>
    <source>
        <strain evidence="3">JCM 15759</strain>
    </source>
</reference>
<keyword evidence="2" id="KW-0812">Transmembrane</keyword>
<protein>
    <submittedName>
        <fullName evidence="3">Uncharacterized protein</fullName>
    </submittedName>
</protein>